<evidence type="ECO:0000313" key="2">
    <source>
        <dbReference type="Proteomes" id="UP000026961"/>
    </source>
</evidence>
<evidence type="ECO:0000313" key="1">
    <source>
        <dbReference type="EnsemblPlants" id="OGLUM05G04740.1"/>
    </source>
</evidence>
<dbReference type="Gramene" id="OGLUM05G04740.1">
    <property type="protein sequence ID" value="OGLUM05G04740.1"/>
    <property type="gene ID" value="OGLUM05G04740"/>
</dbReference>
<organism evidence="1">
    <name type="scientific">Oryza glumipatula</name>
    <dbReference type="NCBI Taxonomy" id="40148"/>
    <lineage>
        <taxon>Eukaryota</taxon>
        <taxon>Viridiplantae</taxon>
        <taxon>Streptophyta</taxon>
        <taxon>Embryophyta</taxon>
        <taxon>Tracheophyta</taxon>
        <taxon>Spermatophyta</taxon>
        <taxon>Magnoliopsida</taxon>
        <taxon>Liliopsida</taxon>
        <taxon>Poales</taxon>
        <taxon>Poaceae</taxon>
        <taxon>BOP clade</taxon>
        <taxon>Oryzoideae</taxon>
        <taxon>Oryzeae</taxon>
        <taxon>Oryzinae</taxon>
        <taxon>Oryza</taxon>
    </lineage>
</organism>
<reference evidence="1" key="2">
    <citation type="submission" date="2018-05" db="EMBL/GenBank/DDBJ databases">
        <title>OgluRS3 (Oryza glumaepatula Reference Sequence Version 3).</title>
        <authorList>
            <person name="Zhang J."/>
            <person name="Kudrna D."/>
            <person name="Lee S."/>
            <person name="Talag J."/>
            <person name="Welchert J."/>
            <person name="Wing R.A."/>
        </authorList>
    </citation>
    <scope>NUCLEOTIDE SEQUENCE [LARGE SCALE GENOMIC DNA]</scope>
</reference>
<protein>
    <submittedName>
        <fullName evidence="1">Uncharacterized protein</fullName>
    </submittedName>
</protein>
<dbReference type="EnsemblPlants" id="OGLUM05G04740.1">
    <property type="protein sequence ID" value="OGLUM05G04740.1"/>
    <property type="gene ID" value="OGLUM05G04740"/>
</dbReference>
<name>A0A0D9ZUS2_9ORYZ</name>
<reference evidence="1" key="1">
    <citation type="submission" date="2015-04" db="UniProtKB">
        <authorList>
            <consortium name="EnsemblPlants"/>
        </authorList>
    </citation>
    <scope>IDENTIFICATION</scope>
</reference>
<dbReference type="AlphaFoldDB" id="A0A0D9ZUS2"/>
<proteinExistence type="predicted"/>
<dbReference type="Proteomes" id="UP000026961">
    <property type="component" value="Chromosome 5"/>
</dbReference>
<keyword evidence="2" id="KW-1185">Reference proteome</keyword>
<sequence>MPLRLILIGSRASGATALRWPGGGNVGGELCSQAWRIQGGRWSAGGMREEAGTADGRARFWPAKGGGWLGCFGRGKEREVGKWIRLVEAELVVRGFGQRSSGEGD</sequence>
<accession>A0A0D9ZUS2</accession>
<dbReference type="HOGENOM" id="CLU_2267958_0_0_1"/>